<evidence type="ECO:0008006" key="8">
    <source>
        <dbReference type="Google" id="ProtNLM"/>
    </source>
</evidence>
<evidence type="ECO:0000313" key="7">
    <source>
        <dbReference type="Proteomes" id="UP000249169"/>
    </source>
</evidence>
<protein>
    <recommendedName>
        <fullName evidence="8">Peptidoglycan recognition protein family domain-containing protein</fullName>
    </recommendedName>
</protein>
<comment type="similarity">
    <text evidence="1">Belongs to the N-acetylmuramoyl-L-alanine amidase 2 family.</text>
</comment>
<proteinExistence type="inferred from homology"/>
<dbReference type="GO" id="GO:0009253">
    <property type="term" value="P:peptidoglycan catabolic process"/>
    <property type="evidence" value="ECO:0007669"/>
    <property type="project" value="InterPro"/>
</dbReference>
<reference evidence="6 7" key="1">
    <citation type="submission" date="2018-05" db="EMBL/GenBank/DDBJ databases">
        <title>Lujinxingia marina gen. nov. sp. nov., a new facultative anaerobic member of the class Deltaproteobacteria, and proposal of Lujinxingaceae fam. nov.</title>
        <authorList>
            <person name="Li C.-M."/>
        </authorList>
    </citation>
    <scope>NUCLEOTIDE SEQUENCE [LARGE SCALE GENOMIC DNA]</scope>
    <source>
        <strain evidence="6 7">B210</strain>
    </source>
</reference>
<dbReference type="SMART" id="SM00644">
    <property type="entry name" value="Ami_2"/>
    <property type="match status" value="1"/>
</dbReference>
<feature type="region of interest" description="Disordered" evidence="2">
    <location>
        <begin position="440"/>
        <end position="465"/>
    </location>
</feature>
<dbReference type="InterPro" id="IPR006619">
    <property type="entry name" value="PGRP_domain_met/bac"/>
</dbReference>
<dbReference type="PROSITE" id="PS51257">
    <property type="entry name" value="PROKAR_LIPOPROTEIN"/>
    <property type="match status" value="1"/>
</dbReference>
<keyword evidence="3" id="KW-0732">Signal</keyword>
<feature type="chain" id="PRO_5016268695" description="Peptidoglycan recognition protein family domain-containing protein" evidence="3">
    <location>
        <begin position="25"/>
        <end position="782"/>
    </location>
</feature>
<gene>
    <name evidence="6" type="ORF">DL240_10125</name>
</gene>
<dbReference type="GO" id="GO:0008745">
    <property type="term" value="F:N-acetylmuramoyl-L-alanine amidase activity"/>
    <property type="evidence" value="ECO:0007669"/>
    <property type="project" value="InterPro"/>
</dbReference>
<feature type="domain" description="N-acetylmuramoyl-L-alanine amidase" evidence="4">
    <location>
        <begin position="206"/>
        <end position="343"/>
    </location>
</feature>
<feature type="domain" description="Peptidoglycan recognition protein family" evidence="5">
    <location>
        <begin position="192"/>
        <end position="335"/>
    </location>
</feature>
<dbReference type="InterPro" id="IPR024038">
    <property type="entry name" value="MYXO-CTERM"/>
</dbReference>
<dbReference type="NCBIfam" id="TIGR03901">
    <property type="entry name" value="MYXO-CTERM"/>
    <property type="match status" value="1"/>
</dbReference>
<dbReference type="EMBL" id="QHKO01000004">
    <property type="protein sequence ID" value="RAL22484.1"/>
    <property type="molecule type" value="Genomic_DNA"/>
</dbReference>
<dbReference type="InterPro" id="IPR036505">
    <property type="entry name" value="Amidase/PGRP_sf"/>
</dbReference>
<dbReference type="Gene3D" id="3.40.80.10">
    <property type="entry name" value="Peptidoglycan recognition protein-like"/>
    <property type="match status" value="1"/>
</dbReference>
<dbReference type="InterPro" id="IPR017756">
    <property type="entry name" value="TM_Gly-Cys-Arg_CS"/>
</dbReference>
<dbReference type="OrthoDB" id="8754850at2"/>
<evidence type="ECO:0000259" key="5">
    <source>
        <dbReference type="SMART" id="SM00701"/>
    </source>
</evidence>
<evidence type="ECO:0000256" key="1">
    <source>
        <dbReference type="ARBA" id="ARBA00007553"/>
    </source>
</evidence>
<feature type="signal peptide" evidence="3">
    <location>
        <begin position="1"/>
        <end position="24"/>
    </location>
</feature>
<comment type="caution">
    <text evidence="6">The sequence shown here is derived from an EMBL/GenBank/DDBJ whole genome shotgun (WGS) entry which is preliminary data.</text>
</comment>
<dbReference type="AlphaFoldDB" id="A0A328C7U7"/>
<evidence type="ECO:0000313" key="6">
    <source>
        <dbReference type="EMBL" id="RAL22484.1"/>
    </source>
</evidence>
<dbReference type="NCBIfam" id="TIGR03382">
    <property type="entry name" value="GC_trans_RRR"/>
    <property type="match status" value="1"/>
</dbReference>
<dbReference type="PANTHER" id="PTHR11022:SF41">
    <property type="entry name" value="PEPTIDOGLYCAN-RECOGNITION PROTEIN LC-RELATED"/>
    <property type="match status" value="1"/>
</dbReference>
<keyword evidence="7" id="KW-1185">Reference proteome</keyword>
<dbReference type="CDD" id="cd06583">
    <property type="entry name" value="PGRP"/>
    <property type="match status" value="1"/>
</dbReference>
<dbReference type="SUPFAM" id="SSF55846">
    <property type="entry name" value="N-acetylmuramoyl-L-alanine amidase-like"/>
    <property type="match status" value="1"/>
</dbReference>
<organism evidence="6 7">
    <name type="scientific">Lujinxingia litoralis</name>
    <dbReference type="NCBI Taxonomy" id="2211119"/>
    <lineage>
        <taxon>Bacteria</taxon>
        <taxon>Deltaproteobacteria</taxon>
        <taxon>Bradymonadales</taxon>
        <taxon>Lujinxingiaceae</taxon>
        <taxon>Lujinxingia</taxon>
    </lineage>
</organism>
<evidence type="ECO:0000256" key="3">
    <source>
        <dbReference type="SAM" id="SignalP"/>
    </source>
</evidence>
<feature type="region of interest" description="Disordered" evidence="2">
    <location>
        <begin position="717"/>
        <end position="744"/>
    </location>
</feature>
<dbReference type="SMART" id="SM00701">
    <property type="entry name" value="PGRP"/>
    <property type="match status" value="1"/>
</dbReference>
<dbReference type="RefSeq" id="WP_111730056.1">
    <property type="nucleotide sequence ID" value="NZ_QHKO01000004.1"/>
</dbReference>
<evidence type="ECO:0000259" key="4">
    <source>
        <dbReference type="SMART" id="SM00644"/>
    </source>
</evidence>
<dbReference type="InterPro" id="IPR015510">
    <property type="entry name" value="PGRP"/>
</dbReference>
<dbReference type="Proteomes" id="UP000249169">
    <property type="component" value="Unassembled WGS sequence"/>
</dbReference>
<dbReference type="PANTHER" id="PTHR11022">
    <property type="entry name" value="PEPTIDOGLYCAN RECOGNITION PROTEIN"/>
    <property type="match status" value="1"/>
</dbReference>
<dbReference type="Pfam" id="PF01510">
    <property type="entry name" value="Amidase_2"/>
    <property type="match status" value="1"/>
</dbReference>
<evidence type="ECO:0000256" key="2">
    <source>
        <dbReference type="SAM" id="MobiDB-lite"/>
    </source>
</evidence>
<name>A0A328C7U7_9DELT</name>
<dbReference type="GO" id="GO:0008270">
    <property type="term" value="F:zinc ion binding"/>
    <property type="evidence" value="ECO:0007669"/>
    <property type="project" value="InterPro"/>
</dbReference>
<dbReference type="InterPro" id="IPR002502">
    <property type="entry name" value="Amidase_domain"/>
</dbReference>
<accession>A0A328C7U7</accession>
<sequence length="782" mass="83987">MMKRVAAGWMMGAMVAMLGAGACAPEPESAPGGEFQEAQALEGGVGGEVEGLEEDHSNHSSIVFSTPEAIARVFDQDRNRARLEYPDAFRQVGWMVDADELAGMEYRVERADGSTSAWEPVEVYWNEGRMFNARVRLAEAVHVIELRGFEGISFAEVEFFEEVVAPDEIQRAERPDAPGEIGTTRQAVAPRSLVIPRSEWGAINPDKICGDVVAPYRASIHHTYLPANDGGDAGARMRQMQSYHINTQGWCDIGYHFVISQAGNIYQGRSRSDRPGAHVGYQNSGNVGISYIADFTTQIPSQTQLQAGASILRWVHETHGVPLNRTAVKGHREWPGQSTSCPGDNMMNRLDTLLQMTLDLIDPPAPDNLKVALSAKMQGGDNFVAQGSSAGVDDALPGDRVSAEILLSNDADRVLRGVRLGYAFDEQGLTPVSYVIESDHPAGDQSSWSVNDATDAAGNPARDQMGTSGELIMNAFSSGESKRVVVEFEVSDYSFGLVPFGGVRAWVSEIEDVYAQSSFGAAPTLNRTAGILEAAEGLDLFDHDAWFFEGPQGEDVEGWSASGIEAFDSFQLNTSHGLLAQHLTGEGASITSPGWTTIDADRFGEVVIRARSHDGAHLKALGWIRDGESYAAARQVLFEAPGDGEYHDLVVDLSGHPQWSGEVRGLRVELLHGESPVDGESGWYDVDHIYVQDRASGTTSTAYAPVVDVAPVVIVSGGEGEAGEDGTPDEQTPGLGANDGDGRNVRTASGCATTGRSGGEAPLAALVALVGWVFARRRRHLV</sequence>